<keyword evidence="2" id="KW-1185">Reference proteome</keyword>
<dbReference type="EMBL" id="LUEZ02000053">
    <property type="protein sequence ID" value="RDB21841.1"/>
    <property type="molecule type" value="Genomic_DNA"/>
</dbReference>
<dbReference type="InParanoid" id="A0A369JI32"/>
<dbReference type="InterPro" id="IPR032675">
    <property type="entry name" value="LRR_dom_sf"/>
</dbReference>
<dbReference type="Proteomes" id="UP000076154">
    <property type="component" value="Unassembled WGS sequence"/>
</dbReference>
<proteinExistence type="predicted"/>
<protein>
    <recommendedName>
        <fullName evidence="3">F-box domain-containing protein</fullName>
    </recommendedName>
</protein>
<evidence type="ECO:0000313" key="2">
    <source>
        <dbReference type="Proteomes" id="UP000076154"/>
    </source>
</evidence>
<dbReference type="OrthoDB" id="3255541at2759"/>
<organism evidence="1 2">
    <name type="scientific">Hypsizygus marmoreus</name>
    <name type="common">White beech mushroom</name>
    <name type="synonym">Agaricus marmoreus</name>
    <dbReference type="NCBI Taxonomy" id="39966"/>
    <lineage>
        <taxon>Eukaryota</taxon>
        <taxon>Fungi</taxon>
        <taxon>Dikarya</taxon>
        <taxon>Basidiomycota</taxon>
        <taxon>Agaricomycotina</taxon>
        <taxon>Agaricomycetes</taxon>
        <taxon>Agaricomycetidae</taxon>
        <taxon>Agaricales</taxon>
        <taxon>Tricholomatineae</taxon>
        <taxon>Lyophyllaceae</taxon>
        <taxon>Hypsizygus</taxon>
    </lineage>
</organism>
<evidence type="ECO:0008006" key="3">
    <source>
        <dbReference type="Google" id="ProtNLM"/>
    </source>
</evidence>
<dbReference type="STRING" id="39966.A0A369JI32"/>
<dbReference type="AlphaFoldDB" id="A0A369JI32"/>
<name>A0A369JI32_HYPMA</name>
<comment type="caution">
    <text evidence="1">The sequence shown here is derived from an EMBL/GenBank/DDBJ whole genome shotgun (WGS) entry which is preliminary data.</text>
</comment>
<reference evidence="1" key="1">
    <citation type="submission" date="2018-04" db="EMBL/GenBank/DDBJ databases">
        <title>Whole genome sequencing of Hypsizygus marmoreus.</title>
        <authorList>
            <person name="Choi I.-G."/>
            <person name="Min B."/>
            <person name="Kim J.-G."/>
            <person name="Kim S."/>
            <person name="Oh Y.-L."/>
            <person name="Kong W.-S."/>
            <person name="Park H."/>
            <person name="Jeong J."/>
            <person name="Song E.-S."/>
        </authorList>
    </citation>
    <scope>NUCLEOTIDE SEQUENCE [LARGE SCALE GENOMIC DNA]</scope>
    <source>
        <strain evidence="1">51987-8</strain>
    </source>
</reference>
<dbReference type="Gene3D" id="3.80.10.10">
    <property type="entry name" value="Ribonuclease Inhibitor"/>
    <property type="match status" value="1"/>
</dbReference>
<sequence length="516" mass="59269">MHHCLFISEIVSLIGENLEPSTLAKVSRTCRALTDPALNVLWRSQNSLGPLIQVMPSDLWAVVASEEHRFDDFVKTVNIVNFLRGLEETDWTRFEYYGRKIRRLKNDFENPTDIFIAHEDVLMALSAYRPVRTLLPSLREISLDLKQENIFRSMPFFQCLLGPTVQHVGIHFDGLADAAALPSLLSSIVRMCPDISSFEVIRDDDFSNGRRPVPYHSLCIQRNLRHVDINDSMPAEVILHLGQLPSLRTWRSVVVTSGPELRWFTTHGERFLNLRHFSFTAVGWNTAAEIIHSMRCPFETLSVHVVDDTPREHWDTHSAFGRFLRSFDRHPALLLLKDLEIEGNVVISENDHETRKSLSDTLEKLLRSLTSVLLRLVLDVQAMNCLLDNIFLLSTDLWPRLRVLRLVGRGTPRVTLGGLVFVLDSCPDLVVLDVSALWRPFLTNRVTHCSRNSRITTMRMCDSEIENPVGVFRCLSLMFPRLRQVWNIRFQAENGEGWRQLRQMLQESALCAAWEP</sequence>
<gene>
    <name evidence="1" type="ORF">Hypma_010806</name>
</gene>
<accession>A0A369JI32</accession>
<evidence type="ECO:0000313" key="1">
    <source>
        <dbReference type="EMBL" id="RDB21841.1"/>
    </source>
</evidence>